<dbReference type="EMBL" id="JACHFY010000024">
    <property type="protein sequence ID" value="MBB5254778.1"/>
    <property type="molecule type" value="Genomic_DNA"/>
</dbReference>
<dbReference type="InterPro" id="IPR010163">
    <property type="entry name" value="Csa3"/>
</dbReference>
<gene>
    <name evidence="3" type="ORF">D1869_14365</name>
    <name evidence="2" type="ORF">HNQ62_002552</name>
</gene>
<evidence type="ECO:0000313" key="5">
    <source>
        <dbReference type="Proteomes" id="UP000582213"/>
    </source>
</evidence>
<evidence type="ECO:0000313" key="2">
    <source>
        <dbReference type="EMBL" id="MBB5254778.1"/>
    </source>
</evidence>
<dbReference type="InterPro" id="IPR054588">
    <property type="entry name" value="Csa3_N"/>
</dbReference>
<dbReference type="OrthoDB" id="45303at2157"/>
<feature type="domain" description="Csa3 N-terminal" evidence="1">
    <location>
        <begin position="2"/>
        <end position="121"/>
    </location>
</feature>
<reference evidence="2 5" key="2">
    <citation type="submission" date="2020-08" db="EMBL/GenBank/DDBJ databases">
        <title>Genomic Encyclopedia of Type Strains, Phase IV (KMG-IV): sequencing the most valuable type-strain genomes for metagenomic binning, comparative biology and taxonomic classification.</title>
        <authorList>
            <person name="Goeker M."/>
        </authorList>
    </citation>
    <scope>NUCLEOTIDE SEQUENCE [LARGE SCALE GENOMIC DNA]</scope>
    <source>
        <strain evidence="2 5">DSM 12421</strain>
    </source>
</reference>
<dbReference type="RefSeq" id="WP_156015729.1">
    <property type="nucleotide sequence ID" value="NZ_CP045484.1"/>
</dbReference>
<organism evidence="3 4">
    <name type="scientific">Sulfurisphaera ohwakuensis</name>
    <dbReference type="NCBI Taxonomy" id="69656"/>
    <lineage>
        <taxon>Archaea</taxon>
        <taxon>Thermoproteota</taxon>
        <taxon>Thermoprotei</taxon>
        <taxon>Sulfolobales</taxon>
        <taxon>Sulfolobaceae</taxon>
        <taxon>Sulfurisphaera</taxon>
    </lineage>
</organism>
<evidence type="ECO:0000313" key="4">
    <source>
        <dbReference type="Proteomes" id="UP000427373"/>
    </source>
</evidence>
<dbReference type="AlphaFoldDB" id="A0A650CKA8"/>
<dbReference type="Proteomes" id="UP000427373">
    <property type="component" value="Chromosome"/>
</dbReference>
<dbReference type="CDD" id="cd09655">
    <property type="entry name" value="CasRa_I-A"/>
    <property type="match status" value="1"/>
</dbReference>
<dbReference type="NCBIfam" id="TIGR01884">
    <property type="entry name" value="cas_HTH"/>
    <property type="match status" value="1"/>
</dbReference>
<evidence type="ECO:0000259" key="1">
    <source>
        <dbReference type="Pfam" id="PF22662"/>
    </source>
</evidence>
<dbReference type="EMBL" id="CP045484">
    <property type="protein sequence ID" value="QGR18239.1"/>
    <property type="molecule type" value="Genomic_DNA"/>
</dbReference>
<name>A0A650CKA8_SULOH</name>
<keyword evidence="4" id="KW-1185">Reference proteome</keyword>
<dbReference type="Pfam" id="PF22662">
    <property type="entry name" value="Csa3_N"/>
    <property type="match status" value="1"/>
</dbReference>
<dbReference type="Proteomes" id="UP000582213">
    <property type="component" value="Unassembled WGS sequence"/>
</dbReference>
<keyword evidence="3" id="KW-0238">DNA-binding</keyword>
<dbReference type="InterPro" id="IPR036388">
    <property type="entry name" value="WH-like_DNA-bd_sf"/>
</dbReference>
<reference evidence="3 4" key="1">
    <citation type="submission" date="2019-10" db="EMBL/GenBank/DDBJ databases">
        <title>Genome Sequences from Six Type Strain Members of the Archaeal Family Sulfolobaceae: Acidianus ambivalens, Acidianus infernus, Metallosphaera prunae, Stygiolobus azoricus, Sulfolobus metallicus, and Sulfurisphaera ohwakuensis.</title>
        <authorList>
            <person name="Counts J.A."/>
            <person name="Kelly R.M."/>
        </authorList>
    </citation>
    <scope>NUCLEOTIDE SEQUENCE [LARGE SCALE GENOMIC DNA]</scope>
    <source>
        <strain evidence="3 4">TA-1</strain>
    </source>
</reference>
<dbReference type="Gene3D" id="3.40.50.11700">
    <property type="match status" value="1"/>
</dbReference>
<accession>A0A650CKA8</accession>
<dbReference type="GO" id="GO:0003677">
    <property type="term" value="F:DNA binding"/>
    <property type="evidence" value="ECO:0007669"/>
    <property type="project" value="UniProtKB-KW"/>
</dbReference>
<dbReference type="GeneID" id="42802452"/>
<dbReference type="Gene3D" id="1.10.10.10">
    <property type="entry name" value="Winged helix-like DNA-binding domain superfamily/Winged helix DNA-binding domain"/>
    <property type="match status" value="1"/>
</dbReference>
<sequence>MKSYIFTLGIHEDFAVRRLVSTNVGRDDVIVVLVKSPMTGGNRRAINGLSAVMSKMGLRDSVVKEIEVKDIFHVVDQVSEILKEVKDPLIVDISGGESKTLAIGIILAVAVNKRVGRIYLEEDEEVSFQIEDFRTAAEGLSSELLRVLSTVVANPGIRQEVIAEMTGKKLKTTMNVVGILKKRRLVYQKGRGDGIYPTKLGILISKLNQENNRK</sequence>
<evidence type="ECO:0000313" key="3">
    <source>
        <dbReference type="EMBL" id="QGR18239.1"/>
    </source>
</evidence>
<dbReference type="KEGG" id="soh:D1869_14365"/>
<proteinExistence type="predicted"/>
<protein>
    <submittedName>
        <fullName evidence="3">CRISPR locus-related DNA-binding protein</fullName>
    </submittedName>
</protein>